<dbReference type="InterPro" id="IPR035965">
    <property type="entry name" value="PAS-like_dom_sf"/>
</dbReference>
<evidence type="ECO:0000259" key="8">
    <source>
        <dbReference type="PROSITE" id="PS50885"/>
    </source>
</evidence>
<dbReference type="PROSITE" id="PS50885">
    <property type="entry name" value="HAMP"/>
    <property type="match status" value="1"/>
</dbReference>
<dbReference type="PROSITE" id="PS50113">
    <property type="entry name" value="PAC"/>
    <property type="match status" value="1"/>
</dbReference>
<dbReference type="PROSITE" id="PS50111">
    <property type="entry name" value="CHEMOTAXIS_TRANSDUC_2"/>
    <property type="match status" value="1"/>
</dbReference>
<feature type="domain" description="Methyl-accepting transducer" evidence="5">
    <location>
        <begin position="188"/>
        <end position="417"/>
    </location>
</feature>
<dbReference type="AlphaFoldDB" id="A0A0D6B2V0"/>
<reference evidence="9 10" key="1">
    <citation type="submission" date="2015-02" db="EMBL/GenBank/DDBJ databases">
        <title>Genome sequene of Rhodovulum sulfidophilum DSM 2351.</title>
        <authorList>
            <person name="Nagao N."/>
        </authorList>
    </citation>
    <scope>NUCLEOTIDE SEQUENCE [LARGE SCALE GENOMIC DNA]</scope>
    <source>
        <strain evidence="9 10">DSM 2351</strain>
    </source>
</reference>
<dbReference type="CDD" id="cd11386">
    <property type="entry name" value="MCP_signal"/>
    <property type="match status" value="1"/>
</dbReference>
<dbReference type="PANTHER" id="PTHR43531:SF11">
    <property type="entry name" value="METHYL-ACCEPTING CHEMOTAXIS PROTEIN 3"/>
    <property type="match status" value="1"/>
</dbReference>
<dbReference type="GO" id="GO:0004888">
    <property type="term" value="F:transmembrane signaling receptor activity"/>
    <property type="evidence" value="ECO:0007669"/>
    <property type="project" value="InterPro"/>
</dbReference>
<evidence type="ECO:0000256" key="1">
    <source>
        <dbReference type="ARBA" id="ARBA00004370"/>
    </source>
</evidence>
<organism evidence="9 10">
    <name type="scientific">Rhodovulum sulfidophilum</name>
    <name type="common">Rhodobacter sulfidophilus</name>
    <dbReference type="NCBI Taxonomy" id="35806"/>
    <lineage>
        <taxon>Bacteria</taxon>
        <taxon>Pseudomonadati</taxon>
        <taxon>Pseudomonadota</taxon>
        <taxon>Alphaproteobacteria</taxon>
        <taxon>Rhodobacterales</taxon>
        <taxon>Paracoccaceae</taxon>
        <taxon>Rhodovulum</taxon>
    </lineage>
</organism>
<comment type="subcellular location">
    <subcellularLocation>
        <location evidence="1">Membrane</location>
    </subcellularLocation>
</comment>
<evidence type="ECO:0000259" key="7">
    <source>
        <dbReference type="PROSITE" id="PS50113"/>
    </source>
</evidence>
<dbReference type="KEGG" id="rsu:NHU_01864"/>
<evidence type="ECO:0000256" key="4">
    <source>
        <dbReference type="PROSITE-ProRule" id="PRU00284"/>
    </source>
</evidence>
<dbReference type="InterPro" id="IPR003660">
    <property type="entry name" value="HAMP_dom"/>
</dbReference>
<dbReference type="Pfam" id="PF08447">
    <property type="entry name" value="PAS_3"/>
    <property type="match status" value="1"/>
</dbReference>
<sequence length="450" mass="47783">MFGRPRKSAQEKEAHALAEVFMAVIDRTQATIQFAPDGTILTANANFLDVLGYKLDEVVGKHHSMFVDPAYVKTEAYRNFWKALAAGKSFTDQFPRVHKNGEVIWIQATYAAYVDENGKTTRVLKIATDVTERQHGVDAIAKGLERLQERDLSHRVPHSNLPDIEILGKAYNTAVAQLASALSAVKHLSDKVERTAREVGDASSHLSQRTETQAATLEQTAAAIEELTSNARSTAALAKEVEASASNAQNTAEAGGKIVEDAVGAMSNIETSSRKISQILGVIDDIAFQTNLLALNAGVEAARAGDAGRGFAVVASEVRALAQRASDAAGEIKGLVHESSESVKQGVGQVSSAGEQLKKIIAAVAGINSHIGQIATGATDQSFTLSEINTGVSQLDTVTQQNAAMVEESTAASQVLASDAQDLGRQVSLFQTEEGPRFNASGHRPNRNAA</sequence>
<feature type="domain" description="PAS" evidence="6">
    <location>
        <begin position="37"/>
        <end position="61"/>
    </location>
</feature>
<dbReference type="PATRIC" id="fig|35806.4.peg.1921"/>
<dbReference type="InterPro" id="IPR001610">
    <property type="entry name" value="PAC"/>
</dbReference>
<dbReference type="InterPro" id="IPR051310">
    <property type="entry name" value="MCP_chemotaxis"/>
</dbReference>
<evidence type="ECO:0000259" key="6">
    <source>
        <dbReference type="PROSITE" id="PS50112"/>
    </source>
</evidence>
<dbReference type="SMART" id="SM00086">
    <property type="entry name" value="PAC"/>
    <property type="match status" value="1"/>
</dbReference>
<dbReference type="InterPro" id="IPR000700">
    <property type="entry name" value="PAS-assoc_C"/>
</dbReference>
<dbReference type="Pfam" id="PF00015">
    <property type="entry name" value="MCPsignal"/>
    <property type="match status" value="1"/>
</dbReference>
<dbReference type="Proteomes" id="UP000064912">
    <property type="component" value="Chromosome"/>
</dbReference>
<feature type="domain" description="HAMP" evidence="8">
    <location>
        <begin position="137"/>
        <end position="183"/>
    </location>
</feature>
<dbReference type="Gene3D" id="1.10.287.950">
    <property type="entry name" value="Methyl-accepting chemotaxis protein"/>
    <property type="match status" value="1"/>
</dbReference>
<comment type="similarity">
    <text evidence="3">Belongs to the methyl-accepting chemotaxis (MCP) protein family.</text>
</comment>
<dbReference type="GO" id="GO:0007165">
    <property type="term" value="P:signal transduction"/>
    <property type="evidence" value="ECO:0007669"/>
    <property type="project" value="UniProtKB-KW"/>
</dbReference>
<proteinExistence type="inferred from homology"/>
<dbReference type="FunFam" id="1.10.287.950:FF:000001">
    <property type="entry name" value="Methyl-accepting chemotaxis sensory transducer"/>
    <property type="match status" value="1"/>
</dbReference>
<dbReference type="CDD" id="cd00130">
    <property type="entry name" value="PAS"/>
    <property type="match status" value="1"/>
</dbReference>
<dbReference type="InterPro" id="IPR000014">
    <property type="entry name" value="PAS"/>
</dbReference>
<keyword evidence="2" id="KW-0145">Chemotaxis</keyword>
<evidence type="ECO:0000256" key="3">
    <source>
        <dbReference type="ARBA" id="ARBA00029447"/>
    </source>
</evidence>
<evidence type="ECO:0000259" key="5">
    <source>
        <dbReference type="PROSITE" id="PS50111"/>
    </source>
</evidence>
<feature type="domain" description="PAC" evidence="7">
    <location>
        <begin position="88"/>
        <end position="142"/>
    </location>
</feature>
<dbReference type="GO" id="GO:0016020">
    <property type="term" value="C:membrane"/>
    <property type="evidence" value="ECO:0007669"/>
    <property type="project" value="UniProtKB-SubCell"/>
</dbReference>
<dbReference type="RefSeq" id="WP_082241793.1">
    <property type="nucleotide sequence ID" value="NZ_JAESJJ010000003.1"/>
</dbReference>
<dbReference type="eggNOG" id="COG0840">
    <property type="taxonomic scope" value="Bacteria"/>
</dbReference>
<dbReference type="PROSITE" id="PS50112">
    <property type="entry name" value="PAS"/>
    <property type="match status" value="1"/>
</dbReference>
<dbReference type="SUPFAM" id="SSF55785">
    <property type="entry name" value="PYP-like sensor domain (PAS domain)"/>
    <property type="match status" value="1"/>
</dbReference>
<dbReference type="Gene3D" id="3.30.450.20">
    <property type="entry name" value="PAS domain"/>
    <property type="match status" value="1"/>
</dbReference>
<evidence type="ECO:0000313" key="10">
    <source>
        <dbReference type="Proteomes" id="UP000064912"/>
    </source>
</evidence>
<dbReference type="SMART" id="SM00283">
    <property type="entry name" value="MA"/>
    <property type="match status" value="1"/>
</dbReference>
<evidence type="ECO:0000256" key="2">
    <source>
        <dbReference type="ARBA" id="ARBA00022500"/>
    </source>
</evidence>
<dbReference type="NCBIfam" id="TIGR00229">
    <property type="entry name" value="sensory_box"/>
    <property type="match status" value="1"/>
</dbReference>
<accession>A0A0D6B2V0</accession>
<dbReference type="SUPFAM" id="SSF58104">
    <property type="entry name" value="Methyl-accepting chemotaxis protein (MCP) signaling domain"/>
    <property type="match status" value="1"/>
</dbReference>
<dbReference type="InterPro" id="IPR013655">
    <property type="entry name" value="PAS_fold_3"/>
</dbReference>
<dbReference type="PANTHER" id="PTHR43531">
    <property type="entry name" value="PROTEIN ICFG"/>
    <property type="match status" value="1"/>
</dbReference>
<dbReference type="InterPro" id="IPR004090">
    <property type="entry name" value="Chemotax_Me-accpt_rcpt"/>
</dbReference>
<dbReference type="PRINTS" id="PR00260">
    <property type="entry name" value="CHEMTRNSDUCR"/>
</dbReference>
<gene>
    <name evidence="9" type="ORF">NHU_01864</name>
</gene>
<name>A0A0D6B2V0_RHOSU</name>
<dbReference type="InterPro" id="IPR004089">
    <property type="entry name" value="MCPsignal_dom"/>
</dbReference>
<dbReference type="EMBL" id="AP014800">
    <property type="protein sequence ID" value="BAQ69019.1"/>
    <property type="molecule type" value="Genomic_DNA"/>
</dbReference>
<keyword evidence="4" id="KW-0807">Transducer</keyword>
<dbReference type="GO" id="GO:0006935">
    <property type="term" value="P:chemotaxis"/>
    <property type="evidence" value="ECO:0007669"/>
    <property type="project" value="UniProtKB-KW"/>
</dbReference>
<protein>
    <submittedName>
        <fullName evidence="9">Methyl-accepting chemotaxis sensory transducer with Pas/Pac sensor</fullName>
    </submittedName>
</protein>
<evidence type="ECO:0000313" key="9">
    <source>
        <dbReference type="EMBL" id="BAQ69019.1"/>
    </source>
</evidence>